<dbReference type="GO" id="GO:0008168">
    <property type="term" value="F:methyltransferase activity"/>
    <property type="evidence" value="ECO:0007669"/>
    <property type="project" value="UniProtKB-KW"/>
</dbReference>
<organism evidence="2 3">
    <name type="scientific">Bacillus bingmayongensis</name>
    <dbReference type="NCBI Taxonomy" id="1150157"/>
    <lineage>
        <taxon>Bacteria</taxon>
        <taxon>Bacillati</taxon>
        <taxon>Bacillota</taxon>
        <taxon>Bacilli</taxon>
        <taxon>Bacillales</taxon>
        <taxon>Bacillaceae</taxon>
        <taxon>Bacillus</taxon>
    </lineage>
</organism>
<proteinExistence type="predicted"/>
<accession>A0ABU5JS61</accession>
<keyword evidence="2" id="KW-0489">Methyltransferase</keyword>
<evidence type="ECO:0000313" key="3">
    <source>
        <dbReference type="Proteomes" id="UP001291930"/>
    </source>
</evidence>
<dbReference type="InterPro" id="IPR052514">
    <property type="entry name" value="SAM-dependent_MTase"/>
</dbReference>
<dbReference type="EMBL" id="JAXOVW010000005">
    <property type="protein sequence ID" value="MDZ5606263.1"/>
    <property type="molecule type" value="Genomic_DNA"/>
</dbReference>
<dbReference type="EC" id="2.1.1.-" evidence="2"/>
<dbReference type="PANTHER" id="PTHR34203">
    <property type="entry name" value="METHYLTRANSFERASE, FKBM FAMILY PROTEIN"/>
    <property type="match status" value="1"/>
</dbReference>
<reference evidence="3" key="1">
    <citation type="submission" date="2023-11" db="EMBL/GenBank/DDBJ databases">
        <title>Genome Sequence of Bacillus pseudomycoides stain BUPM19.</title>
        <authorList>
            <person name="Farhat A."/>
        </authorList>
    </citation>
    <scope>NUCLEOTIDE SEQUENCE [LARGE SCALE GENOMIC DNA]</scope>
    <source>
        <strain evidence="3">BUPM19</strain>
    </source>
</reference>
<keyword evidence="3" id="KW-1185">Reference proteome</keyword>
<dbReference type="NCBIfam" id="TIGR01444">
    <property type="entry name" value="fkbM_fam"/>
    <property type="match status" value="1"/>
</dbReference>
<name>A0ABU5JS61_9BACI</name>
<comment type="caution">
    <text evidence="2">The sequence shown here is derived from an EMBL/GenBank/DDBJ whole genome shotgun (WGS) entry which is preliminary data.</text>
</comment>
<dbReference type="Pfam" id="PF05050">
    <property type="entry name" value="Methyltransf_21"/>
    <property type="match status" value="1"/>
</dbReference>
<sequence>MEKAILNLPFDQKSFVFYGNEHDKSIFQAVKEHGYYEVHIMNHLKNIIKPNSICLDIGANIGLTSLALSYLAKDGLIYSFEPSDINFSYLMQTIKENQIKNILPINLGVYDKNTNIEFFNNSDGGGWSFVFEEPGIAVTPNQVITCVRLDDWIPAAGITNVDFIKIDIEGSETKALQGALNTIHKWKPDLIIEFNPLSISSIGGFDPSELFELLKSIYPKIYHINHFTTAVVQVTDYSHLRELIKPTIWGDLYCTFN</sequence>
<dbReference type="PANTHER" id="PTHR34203:SF15">
    <property type="entry name" value="SLL1173 PROTEIN"/>
    <property type="match status" value="1"/>
</dbReference>
<dbReference type="Proteomes" id="UP001291930">
    <property type="component" value="Unassembled WGS sequence"/>
</dbReference>
<protein>
    <submittedName>
        <fullName evidence="2">FkbM family methyltransferase</fullName>
        <ecNumber evidence="2">2.1.1.-</ecNumber>
    </submittedName>
</protein>
<dbReference type="GO" id="GO:0032259">
    <property type="term" value="P:methylation"/>
    <property type="evidence" value="ECO:0007669"/>
    <property type="project" value="UniProtKB-KW"/>
</dbReference>
<keyword evidence="2" id="KW-0808">Transferase</keyword>
<feature type="domain" description="Methyltransferase FkbM" evidence="1">
    <location>
        <begin position="56"/>
        <end position="203"/>
    </location>
</feature>
<dbReference type="RefSeq" id="WP_374216847.1">
    <property type="nucleotide sequence ID" value="NZ_JAXOVW010000005.1"/>
</dbReference>
<dbReference type="Gene3D" id="3.40.50.150">
    <property type="entry name" value="Vaccinia Virus protein VP39"/>
    <property type="match status" value="1"/>
</dbReference>
<dbReference type="InterPro" id="IPR029063">
    <property type="entry name" value="SAM-dependent_MTases_sf"/>
</dbReference>
<evidence type="ECO:0000313" key="2">
    <source>
        <dbReference type="EMBL" id="MDZ5606263.1"/>
    </source>
</evidence>
<dbReference type="SUPFAM" id="SSF53335">
    <property type="entry name" value="S-adenosyl-L-methionine-dependent methyltransferases"/>
    <property type="match status" value="1"/>
</dbReference>
<dbReference type="InterPro" id="IPR006342">
    <property type="entry name" value="FkbM_mtfrase"/>
</dbReference>
<gene>
    <name evidence="2" type="ORF">U2I54_03870</name>
</gene>
<evidence type="ECO:0000259" key="1">
    <source>
        <dbReference type="Pfam" id="PF05050"/>
    </source>
</evidence>